<evidence type="ECO:0000256" key="10">
    <source>
        <dbReference type="ARBA" id="ARBA00022842"/>
    </source>
</evidence>
<evidence type="ECO:0000256" key="8">
    <source>
        <dbReference type="ARBA" id="ARBA00022837"/>
    </source>
</evidence>
<dbReference type="KEGG" id="lrs:PX52LOC_06614"/>
<keyword evidence="13" id="KW-0406">Ion transport</keyword>
<dbReference type="SFLD" id="SFLDS00003">
    <property type="entry name" value="Haloacid_Dehalogenase"/>
    <property type="match status" value="1"/>
</dbReference>
<dbReference type="NCBIfam" id="TIGR01517">
    <property type="entry name" value="ATPase-IIB_Ca"/>
    <property type="match status" value="1"/>
</dbReference>
<keyword evidence="5 15" id="KW-0812">Transmembrane</keyword>
<feature type="transmembrane region" description="Helical" evidence="15">
    <location>
        <begin position="770"/>
        <end position="789"/>
    </location>
</feature>
<dbReference type="GO" id="GO:0046872">
    <property type="term" value="F:metal ion binding"/>
    <property type="evidence" value="ECO:0007669"/>
    <property type="project" value="UniProtKB-KW"/>
</dbReference>
<dbReference type="Gene3D" id="3.40.1110.10">
    <property type="entry name" value="Calcium-transporting ATPase, cytoplasmic domain N"/>
    <property type="match status" value="1"/>
</dbReference>
<evidence type="ECO:0000256" key="9">
    <source>
        <dbReference type="ARBA" id="ARBA00022840"/>
    </source>
</evidence>
<evidence type="ECO:0000256" key="6">
    <source>
        <dbReference type="ARBA" id="ARBA00022723"/>
    </source>
</evidence>
<keyword evidence="6" id="KW-0479">Metal-binding</keyword>
<evidence type="ECO:0000256" key="4">
    <source>
        <dbReference type="ARBA" id="ARBA00022568"/>
    </source>
</evidence>
<dbReference type="Pfam" id="PF00690">
    <property type="entry name" value="Cation_ATPase_N"/>
    <property type="match status" value="1"/>
</dbReference>
<dbReference type="RefSeq" id="WP_149113917.1">
    <property type="nucleotide sequence ID" value="NZ_CP042425.1"/>
</dbReference>
<dbReference type="Proteomes" id="UP000324974">
    <property type="component" value="Chromosome"/>
</dbReference>
<dbReference type="InterPro" id="IPR044492">
    <property type="entry name" value="P_typ_ATPase_HD_dom"/>
</dbReference>
<dbReference type="InterPro" id="IPR023298">
    <property type="entry name" value="ATPase_P-typ_TM_dom_sf"/>
</dbReference>
<dbReference type="NCBIfam" id="TIGR01494">
    <property type="entry name" value="ATPase_P-type"/>
    <property type="match status" value="3"/>
</dbReference>
<evidence type="ECO:0000313" key="17">
    <source>
        <dbReference type="EMBL" id="QEL19539.1"/>
    </source>
</evidence>
<dbReference type="InterPro" id="IPR006408">
    <property type="entry name" value="P-type_ATPase_IIB"/>
</dbReference>
<gene>
    <name evidence="17" type="ORF">PX52LOC_06614</name>
</gene>
<feature type="transmembrane region" description="Helical" evidence="15">
    <location>
        <begin position="810"/>
        <end position="831"/>
    </location>
</feature>
<keyword evidence="11" id="KW-1278">Translocase</keyword>
<name>A0A5C1AJA0_9BACT</name>
<reference evidence="18" key="1">
    <citation type="submission" date="2019-08" db="EMBL/GenBank/DDBJ databases">
        <title>Limnoglobus roseus gen. nov., sp. nov., a novel freshwater planctomycete with a giant genome from the family Gemmataceae.</title>
        <authorList>
            <person name="Kulichevskaya I.S."/>
            <person name="Naumoff D.G."/>
            <person name="Miroshnikov K."/>
            <person name="Ivanova A."/>
            <person name="Philippov D.A."/>
            <person name="Hakobyan A."/>
            <person name="Rijpstra I.C."/>
            <person name="Sinninghe Damste J.S."/>
            <person name="Liesack W."/>
            <person name="Dedysh S.N."/>
        </authorList>
    </citation>
    <scope>NUCLEOTIDE SEQUENCE [LARGE SCALE GENOMIC DNA]</scope>
    <source>
        <strain evidence="18">PX52</strain>
    </source>
</reference>
<protein>
    <recommendedName>
        <fullName evidence="2">P-type Ca(2+) transporter</fullName>
        <ecNumber evidence="2">7.2.2.10</ecNumber>
    </recommendedName>
</protein>
<dbReference type="EMBL" id="CP042425">
    <property type="protein sequence ID" value="QEL19539.1"/>
    <property type="molecule type" value="Genomic_DNA"/>
</dbReference>
<evidence type="ECO:0000256" key="1">
    <source>
        <dbReference type="ARBA" id="ARBA00004127"/>
    </source>
</evidence>
<evidence type="ECO:0000256" key="7">
    <source>
        <dbReference type="ARBA" id="ARBA00022741"/>
    </source>
</evidence>
<feature type="transmembrane region" description="Helical" evidence="15">
    <location>
        <begin position="303"/>
        <end position="327"/>
    </location>
</feature>
<organism evidence="17 18">
    <name type="scientific">Limnoglobus roseus</name>
    <dbReference type="NCBI Taxonomy" id="2598579"/>
    <lineage>
        <taxon>Bacteria</taxon>
        <taxon>Pseudomonadati</taxon>
        <taxon>Planctomycetota</taxon>
        <taxon>Planctomycetia</taxon>
        <taxon>Gemmatales</taxon>
        <taxon>Gemmataceae</taxon>
        <taxon>Limnoglobus</taxon>
    </lineage>
</organism>
<keyword evidence="7" id="KW-0547">Nucleotide-binding</keyword>
<keyword evidence="12 15" id="KW-1133">Transmembrane helix</keyword>
<dbReference type="GO" id="GO:0012505">
    <property type="term" value="C:endomembrane system"/>
    <property type="evidence" value="ECO:0007669"/>
    <property type="project" value="UniProtKB-SubCell"/>
</dbReference>
<dbReference type="Pfam" id="PF00689">
    <property type="entry name" value="Cation_ATPase_C"/>
    <property type="match status" value="1"/>
</dbReference>
<keyword evidence="8" id="KW-0106">Calcium</keyword>
<evidence type="ECO:0000256" key="3">
    <source>
        <dbReference type="ARBA" id="ARBA00022448"/>
    </source>
</evidence>
<dbReference type="PRINTS" id="PR00120">
    <property type="entry name" value="HATPASE"/>
</dbReference>
<proteinExistence type="predicted"/>
<dbReference type="InterPro" id="IPR036412">
    <property type="entry name" value="HAD-like_sf"/>
</dbReference>
<dbReference type="InterPro" id="IPR001757">
    <property type="entry name" value="P_typ_ATPase"/>
</dbReference>
<dbReference type="SUPFAM" id="SSF81653">
    <property type="entry name" value="Calcium ATPase, transduction domain A"/>
    <property type="match status" value="1"/>
</dbReference>
<dbReference type="InterPro" id="IPR023214">
    <property type="entry name" value="HAD_sf"/>
</dbReference>
<dbReference type="SFLD" id="SFLDG00002">
    <property type="entry name" value="C1.7:_P-type_atpase_like"/>
    <property type="match status" value="1"/>
</dbReference>
<keyword evidence="4" id="KW-0109">Calcium transport</keyword>
<evidence type="ECO:0000259" key="16">
    <source>
        <dbReference type="SMART" id="SM00831"/>
    </source>
</evidence>
<evidence type="ECO:0000256" key="5">
    <source>
        <dbReference type="ARBA" id="ARBA00022692"/>
    </source>
</evidence>
<dbReference type="SUPFAM" id="SSF56784">
    <property type="entry name" value="HAD-like"/>
    <property type="match status" value="1"/>
</dbReference>
<dbReference type="Gene3D" id="3.40.50.1000">
    <property type="entry name" value="HAD superfamily/HAD-like"/>
    <property type="match status" value="2"/>
</dbReference>
<comment type="subcellular location">
    <subcellularLocation>
        <location evidence="1">Endomembrane system</location>
        <topology evidence="1">Multi-pass membrane protein</topology>
    </subcellularLocation>
</comment>
<feature type="transmembrane region" description="Helical" evidence="15">
    <location>
        <begin position="100"/>
        <end position="122"/>
    </location>
</feature>
<feature type="transmembrane region" description="Helical" evidence="15">
    <location>
        <begin position="891"/>
        <end position="910"/>
    </location>
</feature>
<evidence type="ECO:0000256" key="14">
    <source>
        <dbReference type="ARBA" id="ARBA00023136"/>
    </source>
</evidence>
<dbReference type="InterPro" id="IPR023299">
    <property type="entry name" value="ATPase_P-typ_cyto_dom_N"/>
</dbReference>
<evidence type="ECO:0000256" key="15">
    <source>
        <dbReference type="SAM" id="Phobius"/>
    </source>
</evidence>
<dbReference type="GO" id="GO:0005524">
    <property type="term" value="F:ATP binding"/>
    <property type="evidence" value="ECO:0007669"/>
    <property type="project" value="UniProtKB-KW"/>
</dbReference>
<dbReference type="GO" id="GO:0016887">
    <property type="term" value="F:ATP hydrolysis activity"/>
    <property type="evidence" value="ECO:0007669"/>
    <property type="project" value="InterPro"/>
</dbReference>
<keyword evidence="14 15" id="KW-0472">Membrane</keyword>
<sequence>MRTLRAVFELFPNSRDAGLTSGQVGESGRRFGHNRLTPLPRDSVWMKLLAKFDEPIILILLAACLLKLVIDLFEAAIWAGGLGFLATALVFALRLVPRLAAWVPAGLFTLAAGLVALSVGLGHPSYEGLAVMVAVALATGVAFLSEYRSDREFEALNAQKDAIRAKVVRDGGLQLLPLEELVVGDLIALETGDEVPADGRPTVANELLLDQALMTGESEPVEKSACAEAEESDAPGSPVSLYRGTQVVGGVGRMVVTNVGDDTMLGQIARRLSGADPAVSGEADRVQRKLTLSKESTPLQEKLTVLAGLISKIGYLAAVAIFLALFVRGLLAGELRWASPDENLVKVLLADLRVLIGYFVYMVIVIVVAVPEGLPMSVTVSLALAMRKMTRANSLVRQLVACETIGSATVICTDKTGTLTRNRMTVVQVEGDSPVLRRNAAVNSTANLAEKDGKTIVIGNTTEGALLHWLRSQGEVEVEVQRHGVTYLTQSHFSSEKKRMSSVVESEGRVILFVKGAPELILGECDLTPDQRESIQQRLHKAAADGMRTLAFAHREFPAGTTLEGIAGDFTFDGFVGIRDPLRDDVAAAIAECRKAGIDVKMITGDNAETARAVAQDAGLIGPTGGLVLTSDDLAALDDDALKARLPELRVVARAQPLDKYRLVKLLQEQDHVVAMTGDGTNDAPSLRKADVGLAMGITGTEVAKEASKIVLLDDSFSTIVHAVHWGRALYENIQKFIQFQLTINVSALVIAFLGPFLGIKPPFTVLQLLWINVIMDTFAAVALCSELPRRGLMRMPPKRRNESIVTRDMMRTIAITAGFFVAVMVALLLGMQRGGWFAGDGERSAEYADFTTRQVTIFFTVYVLFQVWNQINCRSLSLTTSGLSGLFRNPVFLAIMLITLAVQVAIVTFGGRVFHVEPLAVLDWLAILAATSSVLLFAEVIRRVRGIRRS</sequence>
<evidence type="ECO:0000256" key="11">
    <source>
        <dbReference type="ARBA" id="ARBA00022967"/>
    </source>
</evidence>
<dbReference type="InterPro" id="IPR004014">
    <property type="entry name" value="ATPase_P-typ_cation-transptr_N"/>
</dbReference>
<dbReference type="FunFam" id="3.40.50.1000:FF:000193">
    <property type="entry name" value="Plasma membrane calcium-transporting ATPase 2"/>
    <property type="match status" value="1"/>
</dbReference>
<keyword evidence="9" id="KW-0067">ATP-binding</keyword>
<dbReference type="Gene3D" id="1.20.1110.10">
    <property type="entry name" value="Calcium-transporting ATPase, transmembrane domain"/>
    <property type="match status" value="2"/>
</dbReference>
<evidence type="ECO:0000313" key="18">
    <source>
        <dbReference type="Proteomes" id="UP000324974"/>
    </source>
</evidence>
<feature type="transmembrane region" description="Helical" evidence="15">
    <location>
        <begin position="851"/>
        <end position="870"/>
    </location>
</feature>
<dbReference type="EC" id="7.2.2.10" evidence="2"/>
<keyword evidence="10" id="KW-0460">Magnesium</keyword>
<dbReference type="InterPro" id="IPR059000">
    <property type="entry name" value="ATPase_P-type_domA"/>
</dbReference>
<dbReference type="InterPro" id="IPR008250">
    <property type="entry name" value="ATPase_P-typ_transduc_dom_A_sf"/>
</dbReference>
<keyword evidence="18" id="KW-1185">Reference proteome</keyword>
<dbReference type="PANTHER" id="PTHR24093">
    <property type="entry name" value="CATION TRANSPORTING ATPASE"/>
    <property type="match status" value="1"/>
</dbReference>
<dbReference type="GO" id="GO:0005388">
    <property type="term" value="F:P-type calcium transporter activity"/>
    <property type="evidence" value="ECO:0007669"/>
    <property type="project" value="UniProtKB-EC"/>
</dbReference>
<dbReference type="GO" id="GO:0005886">
    <property type="term" value="C:plasma membrane"/>
    <property type="evidence" value="ECO:0007669"/>
    <property type="project" value="TreeGrafter"/>
</dbReference>
<dbReference type="InterPro" id="IPR006068">
    <property type="entry name" value="ATPase_P-typ_cation-transptr_C"/>
</dbReference>
<dbReference type="Pfam" id="PF00122">
    <property type="entry name" value="E1-E2_ATPase"/>
    <property type="match status" value="1"/>
</dbReference>
<feature type="transmembrane region" description="Helical" evidence="15">
    <location>
        <begin position="76"/>
        <end position="93"/>
    </location>
</feature>
<feature type="transmembrane region" description="Helical" evidence="15">
    <location>
        <begin position="737"/>
        <end position="758"/>
    </location>
</feature>
<dbReference type="SMART" id="SM00831">
    <property type="entry name" value="Cation_ATPase_N"/>
    <property type="match status" value="1"/>
</dbReference>
<dbReference type="AlphaFoldDB" id="A0A5C1AJA0"/>
<dbReference type="OrthoDB" id="211392at2"/>
<feature type="transmembrane region" description="Helical" evidence="15">
    <location>
        <begin position="358"/>
        <end position="385"/>
    </location>
</feature>
<keyword evidence="3" id="KW-0813">Transport</keyword>
<evidence type="ECO:0000256" key="12">
    <source>
        <dbReference type="ARBA" id="ARBA00022989"/>
    </source>
</evidence>
<dbReference type="PANTHER" id="PTHR24093:SF369">
    <property type="entry name" value="CALCIUM-TRANSPORTING ATPASE"/>
    <property type="match status" value="1"/>
</dbReference>
<dbReference type="Pfam" id="PF13246">
    <property type="entry name" value="Cation_ATPase"/>
    <property type="match status" value="1"/>
</dbReference>
<dbReference type="SFLD" id="SFLDF00027">
    <property type="entry name" value="p-type_atpase"/>
    <property type="match status" value="1"/>
</dbReference>
<evidence type="ECO:0000256" key="2">
    <source>
        <dbReference type="ARBA" id="ARBA00012790"/>
    </source>
</evidence>
<dbReference type="PRINTS" id="PR00119">
    <property type="entry name" value="CATATPASE"/>
</dbReference>
<accession>A0A5C1AJA0</accession>
<dbReference type="InterPro" id="IPR018303">
    <property type="entry name" value="ATPase_P-typ_P_site"/>
</dbReference>
<dbReference type="SUPFAM" id="SSF81665">
    <property type="entry name" value="Calcium ATPase, transmembrane domain M"/>
    <property type="match status" value="1"/>
</dbReference>
<feature type="transmembrane region" description="Helical" evidence="15">
    <location>
        <begin position="128"/>
        <end position="145"/>
    </location>
</feature>
<dbReference type="PROSITE" id="PS00154">
    <property type="entry name" value="ATPASE_E1_E2"/>
    <property type="match status" value="1"/>
</dbReference>
<feature type="domain" description="Cation-transporting P-type ATPase N-terminal" evidence="16">
    <location>
        <begin position="2"/>
        <end position="72"/>
    </location>
</feature>
<feature type="transmembrane region" description="Helical" evidence="15">
    <location>
        <begin position="922"/>
        <end position="942"/>
    </location>
</feature>
<evidence type="ECO:0000256" key="13">
    <source>
        <dbReference type="ARBA" id="ARBA00023065"/>
    </source>
</evidence>
<dbReference type="Gene3D" id="2.70.150.10">
    <property type="entry name" value="Calcium-transporting ATPase, cytoplasmic transduction domain A"/>
    <property type="match status" value="1"/>
</dbReference>